<dbReference type="Pfam" id="PF07589">
    <property type="entry name" value="PEP-CTERM"/>
    <property type="match status" value="1"/>
</dbReference>
<reference evidence="3" key="2">
    <citation type="journal article" date="2021" name="PeerJ">
        <title>Extensive microbial diversity within the chicken gut microbiome revealed by metagenomics and culture.</title>
        <authorList>
            <person name="Gilroy R."/>
            <person name="Ravi A."/>
            <person name="Getino M."/>
            <person name="Pursley I."/>
            <person name="Horton D.L."/>
            <person name="Alikhan N.F."/>
            <person name="Baker D."/>
            <person name="Gharbi K."/>
            <person name="Hall N."/>
            <person name="Watson M."/>
            <person name="Adriaenssens E.M."/>
            <person name="Foster-Nyarko E."/>
            <person name="Jarju S."/>
            <person name="Secka A."/>
            <person name="Antonio M."/>
            <person name="Oren A."/>
            <person name="Chaudhuri R.R."/>
            <person name="La Ragione R."/>
            <person name="Hildebrand F."/>
            <person name="Pallen M.J."/>
        </authorList>
    </citation>
    <scope>NUCLEOTIDE SEQUENCE</scope>
    <source>
        <strain evidence="3">35461</strain>
    </source>
</reference>
<evidence type="ECO:0000313" key="4">
    <source>
        <dbReference type="Proteomes" id="UP000886845"/>
    </source>
</evidence>
<accession>A0A9D1NMZ4</accession>
<feature type="domain" description="Ice-binding protein C-terminal" evidence="2">
    <location>
        <begin position="200"/>
        <end position="220"/>
    </location>
</feature>
<comment type="caution">
    <text evidence="3">The sequence shown here is derived from an EMBL/GenBank/DDBJ whole genome shotgun (WGS) entry which is preliminary data.</text>
</comment>
<dbReference type="EMBL" id="DVOR01000193">
    <property type="protein sequence ID" value="HIV09646.1"/>
    <property type="molecule type" value="Genomic_DNA"/>
</dbReference>
<dbReference type="NCBIfam" id="TIGR02595">
    <property type="entry name" value="PEP_CTERM"/>
    <property type="match status" value="1"/>
</dbReference>
<proteinExistence type="predicted"/>
<sequence length="222" mass="22879">MKKIGFLALALCAAGAASAVSVSWSGATTPTAGSDGTFSPSFTDGTDFTVALVFDSSVYNSAENASKVLRIGHSETAGHNSTTGTYIDVSKGSNGGQVTHKASTTATDLRGWNLQSGKNVLGITVDYDSAWDSGTRTIVYSVYLNGNKLGDFTHNTIGGVNDTASEDYGTFVYYRTGLRGAELYTAGGIASGDDMIALLPEPTALALLALGVAGVALRRRVA</sequence>
<protein>
    <submittedName>
        <fullName evidence="3">PEP-CTERM sorting domain-containing protein</fullName>
    </submittedName>
</protein>
<keyword evidence="1" id="KW-0732">Signal</keyword>
<feature type="chain" id="PRO_5038461682" evidence="1">
    <location>
        <begin position="20"/>
        <end position="222"/>
    </location>
</feature>
<organism evidence="3 4">
    <name type="scientific">Candidatus Spyradenecus faecavium</name>
    <dbReference type="NCBI Taxonomy" id="2840947"/>
    <lineage>
        <taxon>Bacteria</taxon>
        <taxon>Pseudomonadati</taxon>
        <taxon>Lentisphaerota</taxon>
        <taxon>Lentisphaeria</taxon>
        <taxon>Lentisphaerales</taxon>
        <taxon>Lentisphaeraceae</taxon>
        <taxon>Lentisphaeraceae incertae sedis</taxon>
        <taxon>Candidatus Spyradenecus</taxon>
    </lineage>
</organism>
<feature type="signal peptide" evidence="1">
    <location>
        <begin position="1"/>
        <end position="19"/>
    </location>
</feature>
<evidence type="ECO:0000259" key="2">
    <source>
        <dbReference type="Pfam" id="PF07589"/>
    </source>
</evidence>
<dbReference type="InterPro" id="IPR013424">
    <property type="entry name" value="Ice-binding_C"/>
</dbReference>
<dbReference type="AlphaFoldDB" id="A0A9D1NMZ4"/>
<dbReference type="Proteomes" id="UP000886845">
    <property type="component" value="Unassembled WGS sequence"/>
</dbReference>
<gene>
    <name evidence="3" type="ORF">IAC79_06005</name>
</gene>
<evidence type="ECO:0000256" key="1">
    <source>
        <dbReference type="SAM" id="SignalP"/>
    </source>
</evidence>
<reference evidence="3" key="1">
    <citation type="submission" date="2020-10" db="EMBL/GenBank/DDBJ databases">
        <authorList>
            <person name="Gilroy R."/>
        </authorList>
    </citation>
    <scope>NUCLEOTIDE SEQUENCE</scope>
    <source>
        <strain evidence="3">35461</strain>
    </source>
</reference>
<name>A0A9D1NMZ4_9BACT</name>
<evidence type="ECO:0000313" key="3">
    <source>
        <dbReference type="EMBL" id="HIV09646.1"/>
    </source>
</evidence>